<keyword evidence="2" id="KW-0285">Flavoprotein</keyword>
<dbReference type="OrthoDB" id="420606at2759"/>
<dbReference type="PANTHER" id="PTHR13789:SF306">
    <property type="entry name" value="HYDROXYLASE, PUTATIVE-RELATED"/>
    <property type="match status" value="1"/>
</dbReference>
<dbReference type="GO" id="GO:0004497">
    <property type="term" value="F:monooxygenase activity"/>
    <property type="evidence" value="ECO:0007669"/>
    <property type="project" value="UniProtKB-KW"/>
</dbReference>
<dbReference type="InterPro" id="IPR036188">
    <property type="entry name" value="FAD/NAD-bd_sf"/>
</dbReference>
<evidence type="ECO:0000313" key="7">
    <source>
        <dbReference type="EMBL" id="KAE8382515.1"/>
    </source>
</evidence>
<organism evidence="7 8">
    <name type="scientific">Aspergillus bertholletiae</name>
    <dbReference type="NCBI Taxonomy" id="1226010"/>
    <lineage>
        <taxon>Eukaryota</taxon>
        <taxon>Fungi</taxon>
        <taxon>Dikarya</taxon>
        <taxon>Ascomycota</taxon>
        <taxon>Pezizomycotina</taxon>
        <taxon>Eurotiomycetes</taxon>
        <taxon>Eurotiomycetidae</taxon>
        <taxon>Eurotiales</taxon>
        <taxon>Aspergillaceae</taxon>
        <taxon>Aspergillus</taxon>
        <taxon>Aspergillus subgen. Circumdati</taxon>
    </lineage>
</organism>
<keyword evidence="4" id="KW-0560">Oxidoreductase</keyword>
<keyword evidence="8" id="KW-1185">Reference proteome</keyword>
<dbReference type="Gene3D" id="3.50.50.60">
    <property type="entry name" value="FAD/NAD(P)-binding domain"/>
    <property type="match status" value="1"/>
</dbReference>
<feature type="domain" description="FAD-binding" evidence="6">
    <location>
        <begin position="49"/>
        <end position="372"/>
    </location>
</feature>
<dbReference type="GO" id="GO:0071949">
    <property type="term" value="F:FAD binding"/>
    <property type="evidence" value="ECO:0007669"/>
    <property type="project" value="InterPro"/>
</dbReference>
<reference evidence="7 8" key="1">
    <citation type="submission" date="2019-04" db="EMBL/GenBank/DDBJ databases">
        <title>Friends and foes A comparative genomics studyof 23 Aspergillus species from section Flavi.</title>
        <authorList>
            <consortium name="DOE Joint Genome Institute"/>
            <person name="Kjaerbolling I."/>
            <person name="Vesth T."/>
            <person name="Frisvad J.C."/>
            <person name="Nybo J.L."/>
            <person name="Theobald S."/>
            <person name="Kildgaard S."/>
            <person name="Isbrandt T."/>
            <person name="Kuo A."/>
            <person name="Sato A."/>
            <person name="Lyhne E.K."/>
            <person name="Kogle M.E."/>
            <person name="Wiebenga A."/>
            <person name="Kun R.S."/>
            <person name="Lubbers R.J."/>
            <person name="Makela M.R."/>
            <person name="Barry K."/>
            <person name="Chovatia M."/>
            <person name="Clum A."/>
            <person name="Daum C."/>
            <person name="Haridas S."/>
            <person name="He G."/>
            <person name="LaButti K."/>
            <person name="Lipzen A."/>
            <person name="Mondo S."/>
            <person name="Riley R."/>
            <person name="Salamov A."/>
            <person name="Simmons B.A."/>
            <person name="Magnuson J.K."/>
            <person name="Henrissat B."/>
            <person name="Mortensen U.H."/>
            <person name="Larsen T.O."/>
            <person name="Devries R.P."/>
            <person name="Grigoriev I.V."/>
            <person name="Machida M."/>
            <person name="Baker S.E."/>
            <person name="Andersen M.R."/>
        </authorList>
    </citation>
    <scope>NUCLEOTIDE SEQUENCE [LARGE SCALE GENOMIC DNA]</scope>
    <source>
        <strain evidence="7 8">IBT 29228</strain>
    </source>
</reference>
<dbReference type="FunFam" id="3.50.50.60:FF:000115">
    <property type="entry name" value="Salicylate hydroxylase, putative"/>
    <property type="match status" value="1"/>
</dbReference>
<dbReference type="AlphaFoldDB" id="A0A5N7BL55"/>
<protein>
    <recommendedName>
        <fullName evidence="6">FAD-binding domain-containing protein</fullName>
    </recommendedName>
</protein>
<dbReference type="SUPFAM" id="SSF51905">
    <property type="entry name" value="FAD/NAD(P)-binding domain"/>
    <property type="match status" value="1"/>
</dbReference>
<evidence type="ECO:0000256" key="3">
    <source>
        <dbReference type="ARBA" id="ARBA00022827"/>
    </source>
</evidence>
<dbReference type="EMBL" id="ML736162">
    <property type="protein sequence ID" value="KAE8382515.1"/>
    <property type="molecule type" value="Genomic_DNA"/>
</dbReference>
<gene>
    <name evidence="7" type="ORF">BDV26DRAFT_253666</name>
</gene>
<evidence type="ECO:0000256" key="2">
    <source>
        <dbReference type="ARBA" id="ARBA00022630"/>
    </source>
</evidence>
<accession>A0A5N7BL55</accession>
<evidence type="ECO:0000256" key="1">
    <source>
        <dbReference type="ARBA" id="ARBA00007992"/>
    </source>
</evidence>
<dbReference type="InterPro" id="IPR050493">
    <property type="entry name" value="FAD-dep_Monooxygenase_BioMet"/>
</dbReference>
<dbReference type="SUPFAM" id="SSF54373">
    <property type="entry name" value="FAD-linked reductases, C-terminal domain"/>
    <property type="match status" value="1"/>
</dbReference>
<dbReference type="Proteomes" id="UP000326198">
    <property type="component" value="Unassembled WGS sequence"/>
</dbReference>
<evidence type="ECO:0000259" key="6">
    <source>
        <dbReference type="Pfam" id="PF01494"/>
    </source>
</evidence>
<dbReference type="Pfam" id="PF01494">
    <property type="entry name" value="FAD_binding_3"/>
    <property type="match status" value="1"/>
</dbReference>
<dbReference type="PRINTS" id="PR00420">
    <property type="entry name" value="RNGMNOXGNASE"/>
</dbReference>
<comment type="similarity">
    <text evidence="1">Belongs to the paxM FAD-dependent monooxygenase family.</text>
</comment>
<dbReference type="InterPro" id="IPR002938">
    <property type="entry name" value="FAD-bd"/>
</dbReference>
<proteinExistence type="inferred from homology"/>
<keyword evidence="5" id="KW-0503">Monooxygenase</keyword>
<keyword evidence="3" id="KW-0274">FAD</keyword>
<name>A0A5N7BL55_9EURO</name>
<evidence type="ECO:0000256" key="4">
    <source>
        <dbReference type="ARBA" id="ARBA00023002"/>
    </source>
</evidence>
<dbReference type="PANTHER" id="PTHR13789">
    <property type="entry name" value="MONOOXYGENASE"/>
    <property type="match status" value="1"/>
</dbReference>
<evidence type="ECO:0000256" key="5">
    <source>
        <dbReference type="ARBA" id="ARBA00023033"/>
    </source>
</evidence>
<evidence type="ECO:0000313" key="8">
    <source>
        <dbReference type="Proteomes" id="UP000326198"/>
    </source>
</evidence>
<sequence length="472" mass="52186">MPREGHGVAQSPQTLRMPSYPSNCLHFAKSLMDTTSRVTHSETGPVLLDIIVVGAGLGGLATAVALRQVGHKVTVYEQSAELKEVGAGIQIPPNSTRLLFQLGLEPYLKPYVTEPESLLIRRWQNGKIIGKAQLRPNFAKTFDAPYYVIHRADFLSALSQRALDLGVEIKLGVKVVDYDPMRGGITVADGIHHSGDLVIAADGIKSVARRVLLGGQEIPLRTPGMAAYRAVVDVDKMKRDPELSRILERPGLNAWIGDSKHAMTYTVGLGRVFNLVMPHPDASDPAKWNAETALQDMRAAYRGWDPVLTKILDMVEEPVKWPLLSGSLLTRWTIGQLVILGDAAHGMLPYMAQGAAMAVEDGVALARSLAHIDSLEQLPDALSIFEKVRIWRTSQMREATVLNGQLWHFPDGPLQEARDTAMTPEVNGLPFSHSPNQWSDPTTQMWCYGYDTEKEINTAWRNLRMRQIRSVL</sequence>